<sequence>MAMDFSTFYTQLISPLVVKIILEILFYGVYFVLFCVCMGIHNQQCYSARRPLQRIGLAVLFLLATTTTILDTTATMRQMYLYLGQYWGGQSSLDADTISSMTVNLDIICGTLIFVLYVVSNFIADLMLIHRNSMIWESSSWRAMLWLPFTVSILNNALGIIGISFQASNISLYPSLSVSFDQYTNGDKVVLAYLLMNACLNFFLTGCLAGRVWWIGRKAAIVLGAHPLRRKYNSAVAITLESGILYPVALVGSVGAALQNPTTPSLYPFLIQIAAIAPTLIVVRTVLGISIEQQHTNSYEEINSGTLLSTFSHNGDAPASSTRPNREKAGAATSNTDSYDNNFAIPTLYPTTTVVSSGKGGTRLSFNPYDTADGVTRADIPTFFGARYPKRVDHGQPSDTLLAAPLNYTTSQARSPKVVRSLPSVP</sequence>
<protein>
    <submittedName>
        <fullName evidence="3">Uncharacterized protein</fullName>
    </submittedName>
</protein>
<name>A0A9W9DEW5_9AGAR</name>
<keyword evidence="2" id="KW-1133">Transmembrane helix</keyword>
<feature type="transmembrane region" description="Helical" evidence="2">
    <location>
        <begin position="145"/>
        <end position="170"/>
    </location>
</feature>
<dbReference type="AlphaFoldDB" id="A0A9W9DEW5"/>
<evidence type="ECO:0000313" key="3">
    <source>
        <dbReference type="EMBL" id="KAJ4467036.1"/>
    </source>
</evidence>
<feature type="transmembrane region" description="Helical" evidence="2">
    <location>
        <begin position="269"/>
        <end position="287"/>
    </location>
</feature>
<feature type="region of interest" description="Disordered" evidence="1">
    <location>
        <begin position="313"/>
        <end position="335"/>
    </location>
</feature>
<feature type="transmembrane region" description="Helical" evidence="2">
    <location>
        <begin position="103"/>
        <end position="124"/>
    </location>
</feature>
<evidence type="ECO:0000313" key="4">
    <source>
        <dbReference type="Proteomes" id="UP001150266"/>
    </source>
</evidence>
<keyword evidence="4" id="KW-1185">Reference proteome</keyword>
<proteinExistence type="predicted"/>
<reference evidence="3" key="1">
    <citation type="submission" date="2022-08" db="EMBL/GenBank/DDBJ databases">
        <title>A Global Phylogenomic Analysis of the Shiitake Genus Lentinula.</title>
        <authorList>
            <consortium name="DOE Joint Genome Institute"/>
            <person name="Sierra-Patev S."/>
            <person name="Min B."/>
            <person name="Naranjo-Ortiz M."/>
            <person name="Looney B."/>
            <person name="Konkel Z."/>
            <person name="Slot J.C."/>
            <person name="Sakamoto Y."/>
            <person name="Steenwyk J.L."/>
            <person name="Rokas A."/>
            <person name="Carro J."/>
            <person name="Camarero S."/>
            <person name="Ferreira P."/>
            <person name="Molpeceres G."/>
            <person name="Ruiz-Duenas F.J."/>
            <person name="Serrano A."/>
            <person name="Henrissat B."/>
            <person name="Drula E."/>
            <person name="Hughes K.W."/>
            <person name="Mata J.L."/>
            <person name="Ishikawa N.K."/>
            <person name="Vargas-Isla R."/>
            <person name="Ushijima S."/>
            <person name="Smith C.A."/>
            <person name="Ahrendt S."/>
            <person name="Andreopoulos W."/>
            <person name="He G."/>
            <person name="Labutti K."/>
            <person name="Lipzen A."/>
            <person name="Ng V."/>
            <person name="Riley R."/>
            <person name="Sandor L."/>
            <person name="Barry K."/>
            <person name="Martinez A.T."/>
            <person name="Xiao Y."/>
            <person name="Gibbons J.G."/>
            <person name="Terashima K."/>
            <person name="Grigoriev I.V."/>
            <person name="Hibbett D.S."/>
        </authorList>
    </citation>
    <scope>NUCLEOTIDE SEQUENCE</scope>
    <source>
        <strain evidence="3">JLM2183</strain>
    </source>
</reference>
<feature type="transmembrane region" description="Helical" evidence="2">
    <location>
        <begin position="20"/>
        <end position="40"/>
    </location>
</feature>
<dbReference type="EMBL" id="JAOTPV010000049">
    <property type="protein sequence ID" value="KAJ4467036.1"/>
    <property type="molecule type" value="Genomic_DNA"/>
</dbReference>
<comment type="caution">
    <text evidence="3">The sequence shown here is derived from an EMBL/GenBank/DDBJ whole genome shotgun (WGS) entry which is preliminary data.</text>
</comment>
<feature type="transmembrane region" description="Helical" evidence="2">
    <location>
        <begin position="52"/>
        <end position="70"/>
    </location>
</feature>
<keyword evidence="2" id="KW-0472">Membrane</keyword>
<keyword evidence="2" id="KW-0812">Transmembrane</keyword>
<feature type="compositionally biased region" description="Polar residues" evidence="1">
    <location>
        <begin position="313"/>
        <end position="323"/>
    </location>
</feature>
<gene>
    <name evidence="3" type="ORF">J3R30DRAFT_3718291</name>
</gene>
<accession>A0A9W9DEW5</accession>
<organism evidence="3 4">
    <name type="scientific">Lentinula aciculospora</name>
    <dbReference type="NCBI Taxonomy" id="153920"/>
    <lineage>
        <taxon>Eukaryota</taxon>
        <taxon>Fungi</taxon>
        <taxon>Dikarya</taxon>
        <taxon>Basidiomycota</taxon>
        <taxon>Agaricomycotina</taxon>
        <taxon>Agaricomycetes</taxon>
        <taxon>Agaricomycetidae</taxon>
        <taxon>Agaricales</taxon>
        <taxon>Marasmiineae</taxon>
        <taxon>Omphalotaceae</taxon>
        <taxon>Lentinula</taxon>
    </lineage>
</organism>
<dbReference type="OrthoDB" id="3039972at2759"/>
<feature type="transmembrane region" description="Helical" evidence="2">
    <location>
        <begin position="235"/>
        <end position="257"/>
    </location>
</feature>
<dbReference type="Proteomes" id="UP001150266">
    <property type="component" value="Unassembled WGS sequence"/>
</dbReference>
<evidence type="ECO:0000256" key="2">
    <source>
        <dbReference type="SAM" id="Phobius"/>
    </source>
</evidence>
<evidence type="ECO:0000256" key="1">
    <source>
        <dbReference type="SAM" id="MobiDB-lite"/>
    </source>
</evidence>
<feature type="transmembrane region" description="Helical" evidence="2">
    <location>
        <begin position="190"/>
        <end position="214"/>
    </location>
</feature>